<dbReference type="GeneID" id="111137283"/>
<evidence type="ECO:0000313" key="4">
    <source>
        <dbReference type="RefSeq" id="XP_022344393.1"/>
    </source>
</evidence>
<dbReference type="Proteomes" id="UP000694844">
    <property type="component" value="Chromosome 5"/>
</dbReference>
<proteinExistence type="predicted"/>
<sequence length="282" mass="32306">MFQGDSKQGKTSPGSRMVHQPILDGRFRNRHSSAEEHGHLVNAVPQMETAHNFLLPLTKRDFYSKKDTARKNLLGYLYTRQPVLHRSYSFIAGEKPVNEPGLPKIASFSREKTIVDPNKSRSRSYDLTHQDLNMSHSKLGKVREFLKSGSSRSNQTIGIDDRSPQRSRTNSNRLVFPGITEDVNNNEKYADDTYSEEGSIGRPQKRDEVITFVPSRLLGNELKATPSKYRPITPNMLKKLDRLKLPSRIRTKEWIDMLPSDSRAYIGESRINAQYVPEDLYE</sequence>
<feature type="compositionally biased region" description="Polar residues" evidence="1">
    <location>
        <begin position="1"/>
        <end position="14"/>
    </location>
</feature>
<dbReference type="RefSeq" id="XP_022344393.1">
    <property type="nucleotide sequence ID" value="XM_022488685.1"/>
</dbReference>
<protein>
    <submittedName>
        <fullName evidence="3 4">Uncharacterized protein LOC111137283</fullName>
    </submittedName>
</protein>
<organism evidence="2 3">
    <name type="scientific">Crassostrea virginica</name>
    <name type="common">Eastern oyster</name>
    <dbReference type="NCBI Taxonomy" id="6565"/>
    <lineage>
        <taxon>Eukaryota</taxon>
        <taxon>Metazoa</taxon>
        <taxon>Spiralia</taxon>
        <taxon>Lophotrochozoa</taxon>
        <taxon>Mollusca</taxon>
        <taxon>Bivalvia</taxon>
        <taxon>Autobranchia</taxon>
        <taxon>Pteriomorphia</taxon>
        <taxon>Ostreida</taxon>
        <taxon>Ostreoidea</taxon>
        <taxon>Ostreidae</taxon>
        <taxon>Crassostrea</taxon>
    </lineage>
</organism>
<dbReference type="AlphaFoldDB" id="A0A8B8EWT6"/>
<dbReference type="KEGG" id="cvn:111137283"/>
<feature type="region of interest" description="Disordered" evidence="1">
    <location>
        <begin position="1"/>
        <end position="20"/>
    </location>
</feature>
<feature type="region of interest" description="Disordered" evidence="1">
    <location>
        <begin position="149"/>
        <end position="171"/>
    </location>
</feature>
<name>A0A8B8EWT6_CRAVI</name>
<reference evidence="3 4" key="1">
    <citation type="submission" date="2025-04" db="UniProtKB">
        <authorList>
            <consortium name="RefSeq"/>
        </authorList>
    </citation>
    <scope>IDENTIFICATION</scope>
    <source>
        <tissue evidence="3 4">Whole sample</tissue>
    </source>
</reference>
<accession>A0A8B8EWT6</accession>
<evidence type="ECO:0000256" key="1">
    <source>
        <dbReference type="SAM" id="MobiDB-lite"/>
    </source>
</evidence>
<evidence type="ECO:0000313" key="3">
    <source>
        <dbReference type="RefSeq" id="XP_022344392.1"/>
    </source>
</evidence>
<keyword evidence="2" id="KW-1185">Reference proteome</keyword>
<gene>
    <name evidence="3 4" type="primary">LOC111137283</name>
</gene>
<dbReference type="OrthoDB" id="6118467at2759"/>
<dbReference type="RefSeq" id="XP_022344392.1">
    <property type="nucleotide sequence ID" value="XM_022488684.1"/>
</dbReference>
<evidence type="ECO:0000313" key="2">
    <source>
        <dbReference type="Proteomes" id="UP000694844"/>
    </source>
</evidence>